<dbReference type="PANTHER" id="PTHR36834">
    <property type="entry name" value="MEMBRANE PROTEIN-RELATED"/>
    <property type="match status" value="1"/>
</dbReference>
<accession>A0A1V4T0J9</accession>
<gene>
    <name evidence="3" type="ORF">CLTHE_00020</name>
</gene>
<dbReference type="RefSeq" id="WP_080021466.1">
    <property type="nucleotide sequence ID" value="NZ_LTAY01000002.1"/>
</dbReference>
<evidence type="ECO:0000259" key="2">
    <source>
        <dbReference type="Pfam" id="PF04892"/>
    </source>
</evidence>
<proteinExistence type="predicted"/>
<protein>
    <submittedName>
        <fullName evidence="3">VanZ like family protein</fullName>
    </submittedName>
</protein>
<feature type="transmembrane region" description="Helical" evidence="1">
    <location>
        <begin position="94"/>
        <end position="112"/>
    </location>
</feature>
<feature type="transmembrane region" description="Helical" evidence="1">
    <location>
        <begin position="118"/>
        <end position="135"/>
    </location>
</feature>
<feature type="domain" description="VanZ-like" evidence="2">
    <location>
        <begin position="14"/>
        <end position="135"/>
    </location>
</feature>
<feature type="transmembrane region" description="Helical" evidence="1">
    <location>
        <begin position="12"/>
        <end position="30"/>
    </location>
</feature>
<reference evidence="3 4" key="1">
    <citation type="submission" date="2016-02" db="EMBL/GenBank/DDBJ databases">
        <title>Genome sequence of Clostridium thermobutyricum DSM 4928.</title>
        <authorList>
            <person name="Poehlein A."/>
            <person name="Daniel R."/>
        </authorList>
    </citation>
    <scope>NUCLEOTIDE SEQUENCE [LARGE SCALE GENOMIC DNA]</scope>
    <source>
        <strain evidence="3 4">DSM 4928</strain>
    </source>
</reference>
<dbReference type="InterPro" id="IPR006976">
    <property type="entry name" value="VanZ-like"/>
</dbReference>
<keyword evidence="1" id="KW-1133">Transmembrane helix</keyword>
<dbReference type="Pfam" id="PF04892">
    <property type="entry name" value="VanZ"/>
    <property type="match status" value="1"/>
</dbReference>
<evidence type="ECO:0000313" key="4">
    <source>
        <dbReference type="Proteomes" id="UP000191448"/>
    </source>
</evidence>
<dbReference type="AlphaFoldDB" id="A0A1V4T0J9"/>
<feature type="transmembrane region" description="Helical" evidence="1">
    <location>
        <begin position="64"/>
        <end position="82"/>
    </location>
</feature>
<dbReference type="EMBL" id="LTAY01000002">
    <property type="protein sequence ID" value="OPX51314.1"/>
    <property type="molecule type" value="Genomic_DNA"/>
</dbReference>
<dbReference type="InterPro" id="IPR053150">
    <property type="entry name" value="Teicoplanin_resist-assoc"/>
</dbReference>
<dbReference type="PANTHER" id="PTHR36834:SF2">
    <property type="entry name" value="MEMBRANE PROTEIN"/>
    <property type="match status" value="1"/>
</dbReference>
<evidence type="ECO:0000256" key="1">
    <source>
        <dbReference type="SAM" id="Phobius"/>
    </source>
</evidence>
<name>A0A1V4T0J9_9CLOT</name>
<dbReference type="OrthoDB" id="4822551at2"/>
<comment type="caution">
    <text evidence="3">The sequence shown here is derived from an EMBL/GenBank/DDBJ whole genome shotgun (WGS) entry which is preliminary data.</text>
</comment>
<dbReference type="Proteomes" id="UP000191448">
    <property type="component" value="Unassembled WGS sequence"/>
</dbReference>
<sequence length="171" mass="19353">MKKNIINALFKISFTFYSLFLMGSILFKYVSPIGLFSDDRYFARSINLIPFNDVINGSYNSLDIWGNVILFIPLGIYISIFFKKSKVYKNIIKIAGISLIFELFQYILAIGASDISDIITNTFGGIIGISIYLIIKKILKQDDKVKTFISICSSVVMIPVTFILLALIIYN</sequence>
<organism evidence="3 4">
    <name type="scientific">Clostridium thermobutyricum DSM 4928</name>
    <dbReference type="NCBI Taxonomy" id="1121339"/>
    <lineage>
        <taxon>Bacteria</taxon>
        <taxon>Bacillati</taxon>
        <taxon>Bacillota</taxon>
        <taxon>Clostridia</taxon>
        <taxon>Eubacteriales</taxon>
        <taxon>Clostridiaceae</taxon>
        <taxon>Clostridium</taxon>
    </lineage>
</organism>
<evidence type="ECO:0000313" key="3">
    <source>
        <dbReference type="EMBL" id="OPX51314.1"/>
    </source>
</evidence>
<keyword evidence="1" id="KW-0812">Transmembrane</keyword>
<feature type="transmembrane region" description="Helical" evidence="1">
    <location>
        <begin position="147"/>
        <end position="170"/>
    </location>
</feature>
<keyword evidence="1" id="KW-0472">Membrane</keyword>